<accession>H3ZDW3</accession>
<dbReference type="RefSeq" id="WP_008950383.1">
    <property type="nucleotide sequence ID" value="NZ_AHTH01000020.1"/>
</dbReference>
<keyword evidence="4" id="KW-0249">Electron transport</keyword>
<evidence type="ECO:0000313" key="9">
    <source>
        <dbReference type="Proteomes" id="UP000012046"/>
    </source>
</evidence>
<dbReference type="InterPro" id="IPR050597">
    <property type="entry name" value="Cytochrome_c_Oxidase_Subunit"/>
</dbReference>
<dbReference type="GO" id="GO:0046872">
    <property type="term" value="F:metal ion binding"/>
    <property type="evidence" value="ECO:0007669"/>
    <property type="project" value="UniProtKB-KW"/>
</dbReference>
<dbReference type="InterPro" id="IPR036909">
    <property type="entry name" value="Cyt_c-like_dom_sf"/>
</dbReference>
<evidence type="ECO:0000313" key="8">
    <source>
        <dbReference type="EMBL" id="EHR41140.1"/>
    </source>
</evidence>
<dbReference type="PANTHER" id="PTHR33751:SF9">
    <property type="entry name" value="CYTOCHROME C4"/>
    <property type="match status" value="1"/>
</dbReference>
<dbReference type="eggNOG" id="COG2863">
    <property type="taxonomic scope" value="Bacteria"/>
</dbReference>
<dbReference type="STRING" id="1129374.AJE_07725"/>
<name>H3ZDW3_9ALTE</name>
<keyword evidence="2 6" id="KW-0349">Heme</keyword>
<dbReference type="PANTHER" id="PTHR33751">
    <property type="entry name" value="CBB3-TYPE CYTOCHROME C OXIDASE SUBUNIT FIXP"/>
    <property type="match status" value="1"/>
</dbReference>
<keyword evidence="5 6" id="KW-0408">Iron</keyword>
<dbReference type="GO" id="GO:0020037">
    <property type="term" value="F:heme binding"/>
    <property type="evidence" value="ECO:0007669"/>
    <property type="project" value="InterPro"/>
</dbReference>
<dbReference type="PATRIC" id="fig|1129374.4.peg.1544"/>
<dbReference type="GO" id="GO:0009055">
    <property type="term" value="F:electron transfer activity"/>
    <property type="evidence" value="ECO:0007669"/>
    <property type="project" value="InterPro"/>
</dbReference>
<evidence type="ECO:0000256" key="4">
    <source>
        <dbReference type="ARBA" id="ARBA00022982"/>
    </source>
</evidence>
<evidence type="ECO:0000256" key="5">
    <source>
        <dbReference type="ARBA" id="ARBA00023004"/>
    </source>
</evidence>
<keyword evidence="9" id="KW-1185">Reference proteome</keyword>
<reference evidence="8 9" key="1">
    <citation type="journal article" date="2012" name="J. Bacteriol.">
        <title>Genome Sequence of Extracellular-Protease-Producing Alishewanella jeotgali Isolated from Traditional Korean Fermented Seafood.</title>
        <authorList>
            <person name="Jung J."/>
            <person name="Chun J."/>
            <person name="Park W."/>
        </authorList>
    </citation>
    <scope>NUCLEOTIDE SEQUENCE [LARGE SCALE GENOMIC DNA]</scope>
    <source>
        <strain evidence="8 9">KCTC 22429</strain>
    </source>
</reference>
<dbReference type="AlphaFoldDB" id="H3ZDW3"/>
<evidence type="ECO:0000256" key="3">
    <source>
        <dbReference type="ARBA" id="ARBA00022723"/>
    </source>
</evidence>
<evidence type="ECO:0000256" key="6">
    <source>
        <dbReference type="PROSITE-ProRule" id="PRU00433"/>
    </source>
</evidence>
<dbReference type="SUPFAM" id="SSF46626">
    <property type="entry name" value="Cytochrome c"/>
    <property type="match status" value="1"/>
</dbReference>
<proteinExistence type="predicted"/>
<dbReference type="PROSITE" id="PS51257">
    <property type="entry name" value="PROKAR_LIPOPROTEIN"/>
    <property type="match status" value="1"/>
</dbReference>
<organism evidence="8 9">
    <name type="scientific">Alishewanella jeotgali KCTC 22429</name>
    <dbReference type="NCBI Taxonomy" id="1129374"/>
    <lineage>
        <taxon>Bacteria</taxon>
        <taxon>Pseudomonadati</taxon>
        <taxon>Pseudomonadota</taxon>
        <taxon>Gammaproteobacteria</taxon>
        <taxon>Alteromonadales</taxon>
        <taxon>Alteromonadaceae</taxon>
        <taxon>Alishewanella</taxon>
    </lineage>
</organism>
<evidence type="ECO:0000256" key="2">
    <source>
        <dbReference type="ARBA" id="ARBA00022617"/>
    </source>
</evidence>
<feature type="domain" description="Cytochrome c" evidence="7">
    <location>
        <begin position="36"/>
        <end position="114"/>
    </location>
</feature>
<sequence>MRSSLSLFVAVLGLAACGKPAPEPELTARFTPEQQQLLQQGSLRARSCAACHGANGISRQALYPSLAGLPEAQLTEALQQYRDGSRKHALMSPQARGLTDDDIALLAAYYALLPGPSQP</sequence>
<keyword evidence="3 6" id="KW-0479">Metal-binding</keyword>
<dbReference type="InterPro" id="IPR009056">
    <property type="entry name" value="Cyt_c-like_dom"/>
</dbReference>
<keyword evidence="1" id="KW-0813">Transport</keyword>
<gene>
    <name evidence="8" type="ORF">AJE_07725</name>
</gene>
<comment type="caution">
    <text evidence="8">The sequence shown here is derived from an EMBL/GenBank/DDBJ whole genome shotgun (WGS) entry which is preliminary data.</text>
</comment>
<protein>
    <submittedName>
        <fullName evidence="8">Cytochrome c class I</fullName>
    </submittedName>
</protein>
<evidence type="ECO:0000256" key="1">
    <source>
        <dbReference type="ARBA" id="ARBA00022448"/>
    </source>
</evidence>
<dbReference type="Pfam" id="PF00034">
    <property type="entry name" value="Cytochrom_C"/>
    <property type="match status" value="1"/>
</dbReference>
<dbReference type="EMBL" id="AHTH01000020">
    <property type="protein sequence ID" value="EHR41140.1"/>
    <property type="molecule type" value="Genomic_DNA"/>
</dbReference>
<dbReference type="Proteomes" id="UP000012046">
    <property type="component" value="Unassembled WGS sequence"/>
</dbReference>
<dbReference type="Gene3D" id="1.10.760.10">
    <property type="entry name" value="Cytochrome c-like domain"/>
    <property type="match status" value="1"/>
</dbReference>
<evidence type="ECO:0000259" key="7">
    <source>
        <dbReference type="PROSITE" id="PS51007"/>
    </source>
</evidence>
<dbReference type="PROSITE" id="PS51007">
    <property type="entry name" value="CYTC"/>
    <property type="match status" value="1"/>
</dbReference>